<dbReference type="Gene3D" id="3.90.470.10">
    <property type="entry name" value="Ribosomal protein L22/L17"/>
    <property type="match status" value="1"/>
</dbReference>
<dbReference type="EMBL" id="KN847344">
    <property type="protein sequence ID" value="KIW37444.1"/>
    <property type="molecule type" value="Genomic_DNA"/>
</dbReference>
<evidence type="ECO:0008006" key="8">
    <source>
        <dbReference type="Google" id="ProtNLM"/>
    </source>
</evidence>
<dbReference type="Proteomes" id="UP000053342">
    <property type="component" value="Unassembled WGS sequence"/>
</dbReference>
<evidence type="ECO:0000313" key="6">
    <source>
        <dbReference type="EMBL" id="KIW37444.1"/>
    </source>
</evidence>
<reference evidence="6 7" key="1">
    <citation type="submission" date="2015-01" db="EMBL/GenBank/DDBJ databases">
        <title>The Genome Sequence of Exophiala oligosperma CBS72588.</title>
        <authorList>
            <consortium name="The Broad Institute Genomics Platform"/>
            <person name="Cuomo C."/>
            <person name="de Hoog S."/>
            <person name="Gorbushina A."/>
            <person name="Stielow B."/>
            <person name="Teixiera M."/>
            <person name="Abouelleil A."/>
            <person name="Chapman S.B."/>
            <person name="Priest M."/>
            <person name="Young S.K."/>
            <person name="Wortman J."/>
            <person name="Nusbaum C."/>
            <person name="Birren B."/>
        </authorList>
    </citation>
    <scope>NUCLEOTIDE SEQUENCE [LARGE SCALE GENOMIC DNA]</scope>
    <source>
        <strain evidence="6 7">CBS 72588</strain>
    </source>
</reference>
<dbReference type="STRING" id="215243.A0A0D2DNS8"/>
<name>A0A0D2DNS8_9EURO</name>
<feature type="region of interest" description="Disordered" evidence="5">
    <location>
        <begin position="45"/>
        <end position="80"/>
    </location>
</feature>
<comment type="similarity">
    <text evidence="1 4">Belongs to the universal ribosomal protein uL22 family.</text>
</comment>
<organism evidence="6 7">
    <name type="scientific">Exophiala oligosperma</name>
    <dbReference type="NCBI Taxonomy" id="215243"/>
    <lineage>
        <taxon>Eukaryota</taxon>
        <taxon>Fungi</taxon>
        <taxon>Dikarya</taxon>
        <taxon>Ascomycota</taxon>
        <taxon>Pezizomycotina</taxon>
        <taxon>Eurotiomycetes</taxon>
        <taxon>Chaetothyriomycetidae</taxon>
        <taxon>Chaetothyriales</taxon>
        <taxon>Herpotrichiellaceae</taxon>
        <taxon>Exophiala</taxon>
    </lineage>
</organism>
<dbReference type="SUPFAM" id="SSF54843">
    <property type="entry name" value="Ribosomal protein L22"/>
    <property type="match status" value="1"/>
</dbReference>
<dbReference type="GO" id="GO:0015934">
    <property type="term" value="C:large ribosomal subunit"/>
    <property type="evidence" value="ECO:0007669"/>
    <property type="project" value="InterPro"/>
</dbReference>
<dbReference type="InterPro" id="IPR047867">
    <property type="entry name" value="Ribosomal_uL22_bac/org-type"/>
</dbReference>
<evidence type="ECO:0000256" key="5">
    <source>
        <dbReference type="SAM" id="MobiDB-lite"/>
    </source>
</evidence>
<feature type="region of interest" description="Disordered" evidence="5">
    <location>
        <begin position="247"/>
        <end position="285"/>
    </location>
</feature>
<dbReference type="Pfam" id="PF00237">
    <property type="entry name" value="Ribosomal_L22"/>
    <property type="match status" value="2"/>
</dbReference>
<gene>
    <name evidence="6" type="ORF">PV06_10484</name>
</gene>
<dbReference type="OrthoDB" id="416470at2759"/>
<dbReference type="RefSeq" id="XP_016257660.1">
    <property type="nucleotide sequence ID" value="XM_016412040.1"/>
</dbReference>
<dbReference type="PANTHER" id="PTHR13501">
    <property type="entry name" value="CHLOROPLAST 50S RIBOSOMAL PROTEIN L22-RELATED"/>
    <property type="match status" value="1"/>
</dbReference>
<evidence type="ECO:0000256" key="4">
    <source>
        <dbReference type="RuleBase" id="RU004005"/>
    </source>
</evidence>
<feature type="compositionally biased region" description="Low complexity" evidence="5">
    <location>
        <begin position="45"/>
        <end position="55"/>
    </location>
</feature>
<dbReference type="HOGENOM" id="CLU_057182_0_0_1"/>
<dbReference type="FunFam" id="3.90.470.10:FF:000017">
    <property type="entry name" value="54S ribosomal protein L22, mitochondrial"/>
    <property type="match status" value="1"/>
</dbReference>
<accession>A0A0D2DNS8</accession>
<proteinExistence type="inferred from homology"/>
<evidence type="ECO:0000313" key="7">
    <source>
        <dbReference type="Proteomes" id="UP000053342"/>
    </source>
</evidence>
<dbReference type="GO" id="GO:0003735">
    <property type="term" value="F:structural constituent of ribosome"/>
    <property type="evidence" value="ECO:0007669"/>
    <property type="project" value="InterPro"/>
</dbReference>
<dbReference type="VEuPathDB" id="FungiDB:PV06_10484"/>
<evidence type="ECO:0000256" key="2">
    <source>
        <dbReference type="ARBA" id="ARBA00022980"/>
    </source>
</evidence>
<sequence length="373" mass="42446">MKPQNTALRQLFRARSYRLQTNSSHDLCPLMSGLYLGSQRTFHSSTSRRASTTTTEHAVSTPKSQKPAKAPSSTTMTTKQRLEVARKRAAQRLKDEQAEQERNFKLGGLSSSSLFGEDLVQRKESGVQEDESLLQRNPENMAQVLNPRPTARSRWQRKMVIRDLRRRGRPNKEMRIARSERNHLSRSHFFKTSMKKLAPLARQIAGKSIDEAILQMRFSKKKVAQEVRQHLIQARDEAVVMKGMGLGAAQGGSEDATTTPAGQDPSETRPLPHQTPAKALKKGHTPEQTDIYVAQAWTNRGPYGKEPEFRARGRVYMLRPPQTGISVLLKEEKTRTRENAEKEAKALRKRMGKSMWVHLPDRKITAQRQHALW</sequence>
<evidence type="ECO:0000256" key="1">
    <source>
        <dbReference type="ARBA" id="ARBA00009451"/>
    </source>
</evidence>
<feature type="region of interest" description="Disordered" evidence="5">
    <location>
        <begin position="125"/>
        <end position="154"/>
    </location>
</feature>
<dbReference type="InterPro" id="IPR036394">
    <property type="entry name" value="Ribosomal_uL22_sf"/>
</dbReference>
<dbReference type="PANTHER" id="PTHR13501:SF10">
    <property type="entry name" value="LARGE RIBOSOMAL SUBUNIT PROTEIN UL22M"/>
    <property type="match status" value="1"/>
</dbReference>
<dbReference type="AlphaFoldDB" id="A0A0D2DNS8"/>
<protein>
    <recommendedName>
        <fullName evidence="8">Mitochondrial large ribosomal subunit</fullName>
    </recommendedName>
</protein>
<keyword evidence="3 4" id="KW-0687">Ribonucleoprotein</keyword>
<dbReference type="GO" id="GO:0006412">
    <property type="term" value="P:translation"/>
    <property type="evidence" value="ECO:0007669"/>
    <property type="project" value="InterPro"/>
</dbReference>
<keyword evidence="7" id="KW-1185">Reference proteome</keyword>
<dbReference type="InterPro" id="IPR001063">
    <property type="entry name" value="Ribosomal_uL22"/>
</dbReference>
<evidence type="ECO:0000256" key="3">
    <source>
        <dbReference type="ARBA" id="ARBA00023274"/>
    </source>
</evidence>
<dbReference type="GeneID" id="27362558"/>
<keyword evidence="2 4" id="KW-0689">Ribosomal protein</keyword>